<dbReference type="PANTHER" id="PTHR46268">
    <property type="entry name" value="STRESS RESPONSE PROTEIN NHAX"/>
    <property type="match status" value="1"/>
</dbReference>
<keyword evidence="5" id="KW-1185">Reference proteome</keyword>
<dbReference type="SUPFAM" id="SSF52402">
    <property type="entry name" value="Adenine nucleotide alpha hydrolases-like"/>
    <property type="match status" value="1"/>
</dbReference>
<dbReference type="InterPro" id="IPR014729">
    <property type="entry name" value="Rossmann-like_a/b/a_fold"/>
</dbReference>
<proteinExistence type="inferred from homology"/>
<dbReference type="Pfam" id="PF00582">
    <property type="entry name" value="Usp"/>
    <property type="match status" value="1"/>
</dbReference>
<evidence type="ECO:0000259" key="3">
    <source>
        <dbReference type="Pfam" id="PF00582"/>
    </source>
</evidence>
<sequence>MNMVYEKILVAIDGSAEAEWAFKKAINIAKRNSAKLILCNIIDSRELTVSTYGLYADTSIVENAEKSAKELLESYQQTAKEMGLEQVEAIIKFGSPKTKISKEIAPQYQADLIVCGATGMNAVERILVGSVSENILRYAKCDVLVVRTPKEEE</sequence>
<dbReference type="CDD" id="cd00293">
    <property type="entry name" value="USP-like"/>
    <property type="match status" value="1"/>
</dbReference>
<dbReference type="Proteomes" id="UP000321363">
    <property type="component" value="Unassembled WGS sequence"/>
</dbReference>
<dbReference type="RefSeq" id="WP_146950128.1">
    <property type="nucleotide sequence ID" value="NZ_VOQF01000013.1"/>
</dbReference>
<gene>
    <name evidence="4" type="ORF">FS935_18475</name>
</gene>
<comment type="caution">
    <text evidence="4">The sequence shown here is derived from an EMBL/GenBank/DDBJ whole genome shotgun (WGS) entry which is preliminary data.</text>
</comment>
<evidence type="ECO:0000313" key="4">
    <source>
        <dbReference type="EMBL" id="TXC86037.1"/>
    </source>
</evidence>
<comment type="similarity">
    <text evidence="1 2">Belongs to the universal stress protein A family.</text>
</comment>
<protein>
    <recommendedName>
        <fullName evidence="2">Universal stress protein</fullName>
    </recommendedName>
</protein>
<feature type="domain" description="UspA" evidence="3">
    <location>
        <begin position="5"/>
        <end position="147"/>
    </location>
</feature>
<keyword evidence="2" id="KW-0963">Cytoplasm</keyword>
<reference evidence="4 5" key="1">
    <citation type="journal article" date="2005" name="Int. J. Syst. Evol. Microbiol.">
        <title>Bacillus litoralis sp. nov., isolated from a tidal flat of the Yellow Sea in Korea.</title>
        <authorList>
            <person name="Yoon J.H."/>
            <person name="Oh T.K."/>
        </authorList>
    </citation>
    <scope>NUCLEOTIDE SEQUENCE [LARGE SCALE GENOMIC DNA]</scope>
    <source>
        <strain evidence="4 5">SW-211</strain>
    </source>
</reference>
<dbReference type="AlphaFoldDB" id="A0A5C6VLF1"/>
<evidence type="ECO:0000256" key="1">
    <source>
        <dbReference type="ARBA" id="ARBA00008791"/>
    </source>
</evidence>
<evidence type="ECO:0000256" key="2">
    <source>
        <dbReference type="PIRNR" id="PIRNR006276"/>
    </source>
</evidence>
<dbReference type="Gene3D" id="3.40.50.620">
    <property type="entry name" value="HUPs"/>
    <property type="match status" value="1"/>
</dbReference>
<dbReference type="InterPro" id="IPR006015">
    <property type="entry name" value="Universal_stress_UspA"/>
</dbReference>
<dbReference type="GO" id="GO:0005737">
    <property type="term" value="C:cytoplasm"/>
    <property type="evidence" value="ECO:0007669"/>
    <property type="project" value="UniProtKB-SubCell"/>
</dbReference>
<evidence type="ECO:0000313" key="5">
    <source>
        <dbReference type="Proteomes" id="UP000321363"/>
    </source>
</evidence>
<comment type="subcellular location">
    <subcellularLocation>
        <location evidence="2">Cytoplasm</location>
    </subcellularLocation>
</comment>
<dbReference type="PRINTS" id="PR01438">
    <property type="entry name" value="UNVRSLSTRESS"/>
</dbReference>
<dbReference type="OrthoDB" id="9789668at2"/>
<accession>A0A5C6VLF1</accession>
<dbReference type="EMBL" id="VOQF01000013">
    <property type="protein sequence ID" value="TXC86037.1"/>
    <property type="molecule type" value="Genomic_DNA"/>
</dbReference>
<dbReference type="PIRSF" id="PIRSF006276">
    <property type="entry name" value="UspA"/>
    <property type="match status" value="1"/>
</dbReference>
<organism evidence="4 5">
    <name type="scientific">Metabacillus litoralis</name>
    <dbReference type="NCBI Taxonomy" id="152268"/>
    <lineage>
        <taxon>Bacteria</taxon>
        <taxon>Bacillati</taxon>
        <taxon>Bacillota</taxon>
        <taxon>Bacilli</taxon>
        <taxon>Bacillales</taxon>
        <taxon>Bacillaceae</taxon>
        <taxon>Metabacillus</taxon>
    </lineage>
</organism>
<name>A0A5C6VLF1_9BACI</name>
<dbReference type="InterPro" id="IPR006016">
    <property type="entry name" value="UspA"/>
</dbReference>
<dbReference type="PANTHER" id="PTHR46268:SF6">
    <property type="entry name" value="UNIVERSAL STRESS PROTEIN UP12"/>
    <property type="match status" value="1"/>
</dbReference>